<comment type="caution">
    <text evidence="2">The sequence shown here is derived from an EMBL/GenBank/DDBJ whole genome shotgun (WGS) entry which is preliminary data.</text>
</comment>
<evidence type="ECO:0000313" key="2">
    <source>
        <dbReference type="EMBL" id="CAG8510583.1"/>
    </source>
</evidence>
<feature type="compositionally biased region" description="Basic residues" evidence="1">
    <location>
        <begin position="84"/>
        <end position="102"/>
    </location>
</feature>
<dbReference type="Proteomes" id="UP000789572">
    <property type="component" value="Unassembled WGS sequence"/>
</dbReference>
<reference evidence="2" key="1">
    <citation type="submission" date="2021-06" db="EMBL/GenBank/DDBJ databases">
        <authorList>
            <person name="Kallberg Y."/>
            <person name="Tangrot J."/>
            <person name="Rosling A."/>
        </authorList>
    </citation>
    <scope>NUCLEOTIDE SEQUENCE</scope>
    <source>
        <strain evidence="2">IA702</strain>
    </source>
</reference>
<dbReference type="OrthoDB" id="10345186at2759"/>
<organism evidence="2 3">
    <name type="scientific">Paraglomus occultum</name>
    <dbReference type="NCBI Taxonomy" id="144539"/>
    <lineage>
        <taxon>Eukaryota</taxon>
        <taxon>Fungi</taxon>
        <taxon>Fungi incertae sedis</taxon>
        <taxon>Mucoromycota</taxon>
        <taxon>Glomeromycotina</taxon>
        <taxon>Glomeromycetes</taxon>
        <taxon>Paraglomerales</taxon>
        <taxon>Paraglomeraceae</taxon>
        <taxon>Paraglomus</taxon>
    </lineage>
</organism>
<protein>
    <submittedName>
        <fullName evidence="2">3434_t:CDS:1</fullName>
    </submittedName>
</protein>
<accession>A0A9N8ZW70</accession>
<evidence type="ECO:0000313" key="3">
    <source>
        <dbReference type="Proteomes" id="UP000789572"/>
    </source>
</evidence>
<keyword evidence="3" id="KW-1185">Reference proteome</keyword>
<feature type="region of interest" description="Disordered" evidence="1">
    <location>
        <begin position="1"/>
        <end position="47"/>
    </location>
</feature>
<feature type="compositionally biased region" description="Polar residues" evidence="1">
    <location>
        <begin position="18"/>
        <end position="28"/>
    </location>
</feature>
<proteinExistence type="predicted"/>
<gene>
    <name evidence="2" type="ORF">POCULU_LOCUS3049</name>
</gene>
<dbReference type="EMBL" id="CAJVPJ010000315">
    <property type="protein sequence ID" value="CAG8510583.1"/>
    <property type="molecule type" value="Genomic_DNA"/>
</dbReference>
<sequence>MLRPNQNKTFPEKENADTYKTPQKTVLTRTPLVKTPKTPYRPLQDKTNKTPYVSRVLASGYKTPGGENKQLESELRSVINPKTTGRKRLSGTRSRHSSSKSCKKFDNIESGNSTVSECDDKLNFTIDNVPEVEYCPPRSPEPPFDVEEDLRVNLKSDILTLPLNADAFEFEDVELDIPIMPKTDEEGELRLGDKSTSTPGGMHGFAKYYEMLCDFEETIEQMLGGPKSFDKILEKYHKLDFPLGN</sequence>
<feature type="region of interest" description="Disordered" evidence="1">
    <location>
        <begin position="80"/>
        <end position="103"/>
    </location>
</feature>
<dbReference type="AlphaFoldDB" id="A0A9N8ZW70"/>
<name>A0A9N8ZW70_9GLOM</name>
<evidence type="ECO:0000256" key="1">
    <source>
        <dbReference type="SAM" id="MobiDB-lite"/>
    </source>
</evidence>